<feature type="signal peptide" evidence="3">
    <location>
        <begin position="1"/>
        <end position="22"/>
    </location>
</feature>
<dbReference type="NCBIfam" id="TIGR00666">
    <property type="entry name" value="PBP4"/>
    <property type="match status" value="1"/>
</dbReference>
<keyword evidence="3" id="KW-0732">Signal</keyword>
<name>A0A1I3XMQ0_9GAMM</name>
<gene>
    <name evidence="4" type="ORF">SAMN05192579_10160</name>
</gene>
<dbReference type="EMBL" id="FOSR01000001">
    <property type="protein sequence ID" value="SFK20758.1"/>
    <property type="molecule type" value="Genomic_DNA"/>
</dbReference>
<evidence type="ECO:0000256" key="2">
    <source>
        <dbReference type="ARBA" id="ARBA00022801"/>
    </source>
</evidence>
<evidence type="ECO:0000313" key="5">
    <source>
        <dbReference type="Proteomes" id="UP000198725"/>
    </source>
</evidence>
<protein>
    <submittedName>
        <fullName evidence="4">D-alanyl-D-alanine carboxypeptidase / D-alanyl-D-alanine-endopeptidase (Penicillin-binding protein 4)</fullName>
    </submittedName>
</protein>
<reference evidence="5" key="1">
    <citation type="submission" date="2016-10" db="EMBL/GenBank/DDBJ databases">
        <authorList>
            <person name="Varghese N."/>
            <person name="Submissions S."/>
        </authorList>
    </citation>
    <scope>NUCLEOTIDE SEQUENCE [LARGE SCALE GENOMIC DNA]</scope>
    <source>
        <strain evidence="5">MO64</strain>
    </source>
</reference>
<dbReference type="AlphaFoldDB" id="A0A1I3XMQ0"/>
<comment type="similarity">
    <text evidence="1">Belongs to the peptidase S13 family.</text>
</comment>
<dbReference type="RefSeq" id="WP_092700316.1">
    <property type="nucleotide sequence ID" value="NZ_FOSR01000001.1"/>
</dbReference>
<dbReference type="PANTHER" id="PTHR30023">
    <property type="entry name" value="D-ALANYL-D-ALANINE CARBOXYPEPTIDASE"/>
    <property type="match status" value="1"/>
</dbReference>
<evidence type="ECO:0000313" key="4">
    <source>
        <dbReference type="EMBL" id="SFK20758.1"/>
    </source>
</evidence>
<dbReference type="GO" id="GO:0006508">
    <property type="term" value="P:proteolysis"/>
    <property type="evidence" value="ECO:0007669"/>
    <property type="project" value="InterPro"/>
</dbReference>
<evidence type="ECO:0000256" key="1">
    <source>
        <dbReference type="ARBA" id="ARBA00006096"/>
    </source>
</evidence>
<dbReference type="InterPro" id="IPR000667">
    <property type="entry name" value="Peptidase_S13"/>
</dbReference>
<organism evidence="4 5">
    <name type="scientific">Rhodanobacter glycinis</name>
    <dbReference type="NCBI Taxonomy" id="582702"/>
    <lineage>
        <taxon>Bacteria</taxon>
        <taxon>Pseudomonadati</taxon>
        <taxon>Pseudomonadota</taxon>
        <taxon>Gammaproteobacteria</taxon>
        <taxon>Lysobacterales</taxon>
        <taxon>Rhodanobacteraceae</taxon>
        <taxon>Rhodanobacter</taxon>
    </lineage>
</organism>
<feature type="chain" id="PRO_5011635832" evidence="3">
    <location>
        <begin position="23"/>
        <end position="521"/>
    </location>
</feature>
<dbReference type="PANTHER" id="PTHR30023:SF0">
    <property type="entry name" value="PENICILLIN-SENSITIVE CARBOXYPEPTIDASE A"/>
    <property type="match status" value="1"/>
</dbReference>
<dbReference type="InterPro" id="IPR012338">
    <property type="entry name" value="Beta-lactam/transpept-like"/>
</dbReference>
<proteinExistence type="inferred from homology"/>
<dbReference type="Gene3D" id="3.40.710.10">
    <property type="entry name" value="DD-peptidase/beta-lactamase superfamily"/>
    <property type="match status" value="2"/>
</dbReference>
<accession>A0A1I3XMQ0</accession>
<dbReference type="SUPFAM" id="SSF56601">
    <property type="entry name" value="beta-lactamase/transpeptidase-like"/>
    <property type="match status" value="1"/>
</dbReference>
<dbReference type="GO" id="GO:0004185">
    <property type="term" value="F:serine-type carboxypeptidase activity"/>
    <property type="evidence" value="ECO:0007669"/>
    <property type="project" value="InterPro"/>
</dbReference>
<keyword evidence="4" id="KW-0645">Protease</keyword>
<sequence length="521" mass="54931">MRTPRFALAPLLYAALAASVAAAPVVVPPTAAVPPTAPAAVATLDARIDALIHQPRFAHAAWGIAVVSLDSGQTLYTHRAEHLLLPASTAKLYTAALVLDTLGPDYRIPTRLLGTKPVRQGRLDGPLILYGMGDPTLGTGSSTDWADQLAAQLAAHDVRRVHGDLIADDSYFTGPAEGAGWEANDLQSWYGAPTSALSINENIVAVTVHPAAHAGEPARLDVDPGDAVPSLVDTLTTSAAGTPPDINLYRAPGASTLYAFGSMPVGAKPQRYRLAIADPALLAGQRLQRALAAHGVKLEGRVRTLHWPQDDAYLLAHAQPLGEVLSPPLLDVLTSGLKRSQNLYLQNLLQIAGVKARAEAMASPDPASPTPSGFQSSEDWGIRALYALLGRIGIAPSSALLEEGTGMSRQDLTTPAALVRLLQYLAAQPYATQLRSALPIAGIDGTLQWRMRNTPAAGNLHAKTGSMTYVDCLAGYVTSADGEHLAFAIMLNNYRHPADAPRTSADLDAIAELLAGFRNEH</sequence>
<keyword evidence="2" id="KW-0378">Hydrolase</keyword>
<dbReference type="Pfam" id="PF02113">
    <property type="entry name" value="Peptidase_S13"/>
    <property type="match status" value="1"/>
</dbReference>
<dbReference type="Gene3D" id="3.50.80.20">
    <property type="entry name" value="D-Ala-D-Ala carboxypeptidase C, peptidase S13"/>
    <property type="match status" value="1"/>
</dbReference>
<dbReference type="PRINTS" id="PR00922">
    <property type="entry name" value="DADACBPTASE3"/>
</dbReference>
<evidence type="ECO:0000256" key="3">
    <source>
        <dbReference type="SAM" id="SignalP"/>
    </source>
</evidence>
<dbReference type="GO" id="GO:0000270">
    <property type="term" value="P:peptidoglycan metabolic process"/>
    <property type="evidence" value="ECO:0007669"/>
    <property type="project" value="TreeGrafter"/>
</dbReference>
<keyword evidence="4" id="KW-0121">Carboxypeptidase</keyword>
<keyword evidence="5" id="KW-1185">Reference proteome</keyword>
<dbReference type="Proteomes" id="UP000198725">
    <property type="component" value="Unassembled WGS sequence"/>
</dbReference>